<dbReference type="Proteomes" id="UP000494165">
    <property type="component" value="Unassembled WGS sequence"/>
</dbReference>
<name>A0A8S1DHV2_9INSE</name>
<dbReference type="EMBL" id="CADEPI010000251">
    <property type="protein sequence ID" value="CAB3381920.1"/>
    <property type="molecule type" value="Genomic_DNA"/>
</dbReference>
<protein>
    <submittedName>
        <fullName evidence="1">Uncharacterized protein</fullName>
    </submittedName>
</protein>
<reference evidence="1 2" key="1">
    <citation type="submission" date="2020-04" db="EMBL/GenBank/DDBJ databases">
        <authorList>
            <person name="Alioto T."/>
            <person name="Alioto T."/>
            <person name="Gomez Garrido J."/>
        </authorList>
    </citation>
    <scope>NUCLEOTIDE SEQUENCE [LARGE SCALE GENOMIC DNA]</scope>
</reference>
<evidence type="ECO:0000313" key="2">
    <source>
        <dbReference type="Proteomes" id="UP000494165"/>
    </source>
</evidence>
<sequence length="142" mass="15895">MLQLIQVLDNKVDKLLKTNAALRGTQVDSDEPDLLQIVCNKYTYIGNGYAYTLSRSRLNACRGGDYMALDYKLVECIFLSSRAYCEVNNLPPQAMADIRRNVSNVCQRANPNTSEWATHGYRKLAEVVSAPDSDDADHTDTD</sequence>
<organism evidence="1 2">
    <name type="scientific">Cloeon dipterum</name>
    <dbReference type="NCBI Taxonomy" id="197152"/>
    <lineage>
        <taxon>Eukaryota</taxon>
        <taxon>Metazoa</taxon>
        <taxon>Ecdysozoa</taxon>
        <taxon>Arthropoda</taxon>
        <taxon>Hexapoda</taxon>
        <taxon>Insecta</taxon>
        <taxon>Pterygota</taxon>
        <taxon>Palaeoptera</taxon>
        <taxon>Ephemeroptera</taxon>
        <taxon>Pisciforma</taxon>
        <taxon>Baetidae</taxon>
        <taxon>Cloeon</taxon>
    </lineage>
</organism>
<accession>A0A8S1DHV2</accession>
<comment type="caution">
    <text evidence="1">The sequence shown here is derived from an EMBL/GenBank/DDBJ whole genome shotgun (WGS) entry which is preliminary data.</text>
</comment>
<proteinExistence type="predicted"/>
<dbReference type="AlphaFoldDB" id="A0A8S1DHV2"/>
<gene>
    <name evidence="1" type="ORF">CLODIP_2_CD12998</name>
</gene>
<evidence type="ECO:0000313" key="1">
    <source>
        <dbReference type="EMBL" id="CAB3381920.1"/>
    </source>
</evidence>
<keyword evidence="2" id="KW-1185">Reference proteome</keyword>